<feature type="domain" description="DUF6472" evidence="1">
    <location>
        <begin position="6"/>
        <end position="61"/>
    </location>
</feature>
<name>A0ABS9CIV2_9FIRM</name>
<dbReference type="Proteomes" id="UP001299220">
    <property type="component" value="Unassembled WGS sequence"/>
</dbReference>
<evidence type="ECO:0000313" key="2">
    <source>
        <dbReference type="EMBL" id="MCF2651073.1"/>
    </source>
</evidence>
<dbReference type="InterPro" id="IPR045525">
    <property type="entry name" value="DUF6472"/>
</dbReference>
<keyword evidence="3" id="KW-1185">Reference proteome</keyword>
<gene>
    <name evidence="2" type="ORF">JQM67_00415</name>
</gene>
<dbReference type="EMBL" id="JAFBIT010000001">
    <property type="protein sequence ID" value="MCF2651073.1"/>
    <property type="molecule type" value="Genomic_DNA"/>
</dbReference>
<evidence type="ECO:0000313" key="3">
    <source>
        <dbReference type="Proteomes" id="UP001299220"/>
    </source>
</evidence>
<dbReference type="RefSeq" id="WP_235322017.1">
    <property type="nucleotide sequence ID" value="NZ_JAFBIT010000001.1"/>
</dbReference>
<proteinExistence type="predicted"/>
<sequence>MANSASKCEDCLYYEYDPEYGFYVCDMELDEDETAQFIHGSFSDCPYYRPGDEYTIVHKQI</sequence>
<reference evidence="2 3" key="1">
    <citation type="submission" date="2020-12" db="EMBL/GenBank/DDBJ databases">
        <title>Whole genome sequences of gut porcine anaerobes.</title>
        <authorList>
            <person name="Kubasova T."/>
            <person name="Jahodarova E."/>
            <person name="Rychlik I."/>
        </authorList>
    </citation>
    <scope>NUCLEOTIDE SEQUENCE [LARGE SCALE GENOMIC DNA]</scope>
    <source>
        <strain evidence="2 3">An867</strain>
    </source>
</reference>
<dbReference type="Pfam" id="PF20076">
    <property type="entry name" value="DUF6472"/>
    <property type="match status" value="1"/>
</dbReference>
<accession>A0ABS9CIV2</accession>
<protein>
    <recommendedName>
        <fullName evidence="1">DUF6472 domain-containing protein</fullName>
    </recommendedName>
</protein>
<comment type="caution">
    <text evidence="2">The sequence shown here is derived from an EMBL/GenBank/DDBJ whole genome shotgun (WGS) entry which is preliminary data.</text>
</comment>
<evidence type="ECO:0000259" key="1">
    <source>
        <dbReference type="Pfam" id="PF20076"/>
    </source>
</evidence>
<organism evidence="2 3">
    <name type="scientific">Anaeromassilibacillus senegalensis</name>
    <dbReference type="NCBI Taxonomy" id="1673717"/>
    <lineage>
        <taxon>Bacteria</taxon>
        <taxon>Bacillati</taxon>
        <taxon>Bacillota</taxon>
        <taxon>Clostridia</taxon>
        <taxon>Eubacteriales</taxon>
        <taxon>Acutalibacteraceae</taxon>
        <taxon>Anaeromassilibacillus</taxon>
    </lineage>
</organism>